<dbReference type="GO" id="GO:0004674">
    <property type="term" value="F:protein serine/threonine kinase activity"/>
    <property type="evidence" value="ECO:0007669"/>
    <property type="project" value="UniProtKB-KW"/>
</dbReference>
<comment type="caution">
    <text evidence="21">The sequence shown here is derived from an EMBL/GenBank/DDBJ whole genome shotgun (WGS) entry which is preliminary data.</text>
</comment>
<dbReference type="PANTHER" id="PTHR48006:SF34">
    <property type="entry name" value="OS08G0203700 PROTEIN"/>
    <property type="match status" value="1"/>
</dbReference>
<keyword evidence="12" id="KW-0067">ATP-binding</keyword>
<dbReference type="Gene3D" id="3.80.10.10">
    <property type="entry name" value="Ribonuclease Inhibitor"/>
    <property type="match status" value="2"/>
</dbReference>
<evidence type="ECO:0000256" key="13">
    <source>
        <dbReference type="ARBA" id="ARBA00022989"/>
    </source>
</evidence>
<evidence type="ECO:0000256" key="18">
    <source>
        <dbReference type="ARBA" id="ARBA00048679"/>
    </source>
</evidence>
<name>A0A2U1LFY1_ARTAN</name>
<evidence type="ECO:0000256" key="6">
    <source>
        <dbReference type="ARBA" id="ARBA00022679"/>
    </source>
</evidence>
<proteinExistence type="predicted"/>
<keyword evidence="14 19" id="KW-0472">Membrane</keyword>
<evidence type="ECO:0000259" key="20">
    <source>
        <dbReference type="PROSITE" id="PS50011"/>
    </source>
</evidence>
<evidence type="ECO:0000256" key="7">
    <source>
        <dbReference type="ARBA" id="ARBA00022692"/>
    </source>
</evidence>
<dbReference type="Proteomes" id="UP000245207">
    <property type="component" value="Unassembled WGS sequence"/>
</dbReference>
<dbReference type="GO" id="GO:0030246">
    <property type="term" value="F:carbohydrate binding"/>
    <property type="evidence" value="ECO:0007669"/>
    <property type="project" value="UniProtKB-KW"/>
</dbReference>
<evidence type="ECO:0000256" key="4">
    <source>
        <dbReference type="ARBA" id="ARBA00022553"/>
    </source>
</evidence>
<dbReference type="PANTHER" id="PTHR48006">
    <property type="entry name" value="LEUCINE-RICH REPEAT-CONTAINING PROTEIN DDB_G0281931-RELATED"/>
    <property type="match status" value="1"/>
</dbReference>
<dbReference type="InterPro" id="IPR032675">
    <property type="entry name" value="LRR_dom_sf"/>
</dbReference>
<dbReference type="GO" id="GO:0005886">
    <property type="term" value="C:plasma membrane"/>
    <property type="evidence" value="ECO:0007669"/>
    <property type="project" value="TreeGrafter"/>
</dbReference>
<keyword evidence="22" id="KW-1185">Reference proteome</keyword>
<keyword evidence="3" id="KW-0723">Serine/threonine-protein kinase</keyword>
<keyword evidence="8" id="KW-0732">Signal</keyword>
<dbReference type="Pfam" id="PF00560">
    <property type="entry name" value="LRR_1"/>
    <property type="match status" value="5"/>
</dbReference>
<dbReference type="SUPFAM" id="SSF52058">
    <property type="entry name" value="L domain-like"/>
    <property type="match status" value="1"/>
</dbReference>
<dbReference type="EMBL" id="PKPP01009601">
    <property type="protein sequence ID" value="PWA47896.1"/>
    <property type="molecule type" value="Genomic_DNA"/>
</dbReference>
<dbReference type="Gene3D" id="2.60.120.430">
    <property type="entry name" value="Galactose-binding lectin"/>
    <property type="match status" value="1"/>
</dbReference>
<dbReference type="Gene3D" id="3.30.200.20">
    <property type="entry name" value="Phosphorylase Kinase, domain 1"/>
    <property type="match status" value="1"/>
</dbReference>
<dbReference type="Pfam" id="PF07714">
    <property type="entry name" value="PK_Tyr_Ser-Thr"/>
    <property type="match status" value="1"/>
</dbReference>
<dbReference type="FunFam" id="3.30.200.20:FF:000140">
    <property type="entry name" value="Leucine-rich repeat receptor-like protein kinase"/>
    <property type="match status" value="1"/>
</dbReference>
<dbReference type="STRING" id="35608.A0A2U1LFY1"/>
<evidence type="ECO:0000256" key="14">
    <source>
        <dbReference type="ARBA" id="ARBA00023136"/>
    </source>
</evidence>
<dbReference type="InterPro" id="IPR000719">
    <property type="entry name" value="Prot_kinase_dom"/>
</dbReference>
<dbReference type="InterPro" id="IPR021720">
    <property type="entry name" value="Malectin_dom"/>
</dbReference>
<evidence type="ECO:0000313" key="21">
    <source>
        <dbReference type="EMBL" id="PWA47896.1"/>
    </source>
</evidence>
<dbReference type="FunFam" id="3.80.10.10:FF:000766">
    <property type="entry name" value="Os05g0263100 protein"/>
    <property type="match status" value="1"/>
</dbReference>
<keyword evidence="7 19" id="KW-0812">Transmembrane</keyword>
<feature type="transmembrane region" description="Helical" evidence="19">
    <location>
        <begin position="604"/>
        <end position="627"/>
    </location>
</feature>
<dbReference type="InterPro" id="IPR001245">
    <property type="entry name" value="Ser-Thr/Tyr_kinase_cat_dom"/>
</dbReference>
<evidence type="ECO:0000256" key="16">
    <source>
        <dbReference type="ARBA" id="ARBA00023180"/>
    </source>
</evidence>
<dbReference type="PROSITE" id="PS50011">
    <property type="entry name" value="PROTEIN_KINASE_DOM"/>
    <property type="match status" value="1"/>
</dbReference>
<dbReference type="AlphaFoldDB" id="A0A2U1LFY1"/>
<evidence type="ECO:0000256" key="2">
    <source>
        <dbReference type="ARBA" id="ARBA00012513"/>
    </source>
</evidence>
<dbReference type="FunFam" id="3.80.10.10:FF:000298">
    <property type="entry name" value="Putative LRR receptor-like serine/threonine-protein kinase"/>
    <property type="match status" value="1"/>
</dbReference>
<dbReference type="InterPro" id="IPR001611">
    <property type="entry name" value="Leu-rich_rpt"/>
</dbReference>
<keyword evidence="9" id="KW-0677">Repeat</keyword>
<feature type="domain" description="Protein kinase" evidence="20">
    <location>
        <begin position="660"/>
        <end position="934"/>
    </location>
</feature>
<keyword evidence="5" id="KW-0433">Leucine-rich repeat</keyword>
<dbReference type="InterPro" id="IPR011009">
    <property type="entry name" value="Kinase-like_dom_sf"/>
</dbReference>
<dbReference type="InterPro" id="IPR051824">
    <property type="entry name" value="LRR_Rcpt-Like_S/T_Kinase"/>
</dbReference>
<dbReference type="Gene3D" id="1.10.510.10">
    <property type="entry name" value="Transferase(Phosphotransferase) domain 1"/>
    <property type="match status" value="1"/>
</dbReference>
<sequence>MHHRSVNHHLPFNGTVRALNTIFQKWDVRIPNDLWNISGEPCTGTALGPDFDVDYNNPSIECNCTFDSNTTCHITKLKIRQLNRQGVLLEEIAALTYLTQLKLDQNAFTGTLPTFLGNMSAMEMLLLDHNQFFGTLPKELGNLKELELLAVSSNNFSGTLPPELGNLAKLQALYLDSCGIGGEIPPTFANLQNMQHMWASDSPFSGKIPSFIGNWTKLLRLRLQGNNFEGPIPASFSNLTSLTSLRVSDLQNVSSSLDFIVSLTSLEDLIIRNALVSGPIPSDINQLRNLTTLDLSFNNLNGSLPRTLMNMTSLTSLFLGNNSLSGSLLPDKSASLQNIDLSYNELSGSFPRWVVPTWLMPNLQLNLVANNFKFDSTNISTFEGLNCLQRDFPCNRSTNPYTSFAIKCGGSQMRSANGILFETENSTSLGPASFEYKDKWAVSNGGIVIDRVDPSFIASTTIPVDNTRYPELFRTSRKSPGSLRYYGLGLQNGPYTISLFFAETVFNRTRNIWQGHGRRVFDIYIQGNRRQRDFDISKEAGGNGRALVKDFSVTVTQNHLEIHLFWAGKGTCCIPERGAYGPLISAIRVSPGFKVKSKSNKTGMIIGIVAGVASVSLLLLVFGLYMIRKSKHREEDEFLGMGPKVNTYTYSELKAATSDFSPSNLLGEGGFGPVYKGILNDGSVVAVKQLSVASPHGRSQFITEISTISSVQHWNLVKLHGSCIDGARRLLVYEYLENKSLDQALFGKTDVRLDWPTRFNICLGTAKGLAYLHEESRPRIVHRDVKASNILLDGELCPKISDFGLAKLYDDKRTHMSTRVAGTIGYLAPEYAMRGHLTSKADVFGFGVVCLEILSGRPNYDEKLDSEQKYLLQWAWSLYEIGRPLDLIDPSLTSFDEEQAKRMIGVALMCVQASPSLRPAMSRVIAMLSGDVEISAVTTKPSYLTDWDFNDITNTFCDDEPTPSENTTTNTTTTRFTTASCGMESMSSPIILSEVMNNGSLRERR</sequence>
<evidence type="ECO:0000256" key="17">
    <source>
        <dbReference type="ARBA" id="ARBA00047899"/>
    </source>
</evidence>
<dbReference type="SMART" id="SM00220">
    <property type="entry name" value="S_TKc"/>
    <property type="match status" value="1"/>
</dbReference>
<keyword evidence="15" id="KW-0675">Receptor</keyword>
<evidence type="ECO:0000256" key="11">
    <source>
        <dbReference type="ARBA" id="ARBA00022777"/>
    </source>
</evidence>
<comment type="catalytic activity">
    <reaction evidence="17">
        <text>L-threonyl-[protein] + ATP = O-phospho-L-threonyl-[protein] + ADP + H(+)</text>
        <dbReference type="Rhea" id="RHEA:46608"/>
        <dbReference type="Rhea" id="RHEA-COMP:11060"/>
        <dbReference type="Rhea" id="RHEA-COMP:11605"/>
        <dbReference type="ChEBI" id="CHEBI:15378"/>
        <dbReference type="ChEBI" id="CHEBI:30013"/>
        <dbReference type="ChEBI" id="CHEBI:30616"/>
        <dbReference type="ChEBI" id="CHEBI:61977"/>
        <dbReference type="ChEBI" id="CHEBI:456216"/>
        <dbReference type="EC" id="2.7.11.1"/>
    </reaction>
</comment>
<dbReference type="SUPFAM" id="SSF56112">
    <property type="entry name" value="Protein kinase-like (PK-like)"/>
    <property type="match status" value="1"/>
</dbReference>
<evidence type="ECO:0000256" key="12">
    <source>
        <dbReference type="ARBA" id="ARBA00022840"/>
    </source>
</evidence>
<keyword evidence="10" id="KW-0547">Nucleotide-binding</keyword>
<evidence type="ECO:0000256" key="5">
    <source>
        <dbReference type="ARBA" id="ARBA00022614"/>
    </source>
</evidence>
<evidence type="ECO:0000256" key="8">
    <source>
        <dbReference type="ARBA" id="ARBA00022729"/>
    </source>
</evidence>
<dbReference type="GO" id="GO:0005524">
    <property type="term" value="F:ATP binding"/>
    <property type="evidence" value="ECO:0007669"/>
    <property type="project" value="UniProtKB-KW"/>
</dbReference>
<evidence type="ECO:0000256" key="19">
    <source>
        <dbReference type="SAM" id="Phobius"/>
    </source>
</evidence>
<gene>
    <name evidence="21" type="ORF">CTI12_AA445140</name>
</gene>
<evidence type="ECO:0000256" key="15">
    <source>
        <dbReference type="ARBA" id="ARBA00023170"/>
    </source>
</evidence>
<dbReference type="InterPro" id="IPR008271">
    <property type="entry name" value="Ser/Thr_kinase_AS"/>
</dbReference>
<dbReference type="EC" id="2.7.11.1" evidence="2"/>
<organism evidence="21 22">
    <name type="scientific">Artemisia annua</name>
    <name type="common">Sweet wormwood</name>
    <dbReference type="NCBI Taxonomy" id="35608"/>
    <lineage>
        <taxon>Eukaryota</taxon>
        <taxon>Viridiplantae</taxon>
        <taxon>Streptophyta</taxon>
        <taxon>Embryophyta</taxon>
        <taxon>Tracheophyta</taxon>
        <taxon>Spermatophyta</taxon>
        <taxon>Magnoliopsida</taxon>
        <taxon>eudicotyledons</taxon>
        <taxon>Gunneridae</taxon>
        <taxon>Pentapetalae</taxon>
        <taxon>asterids</taxon>
        <taxon>campanulids</taxon>
        <taxon>Asterales</taxon>
        <taxon>Asteraceae</taxon>
        <taxon>Asteroideae</taxon>
        <taxon>Anthemideae</taxon>
        <taxon>Artemisiinae</taxon>
        <taxon>Artemisia</taxon>
    </lineage>
</organism>
<keyword evidence="21" id="KW-0430">Lectin</keyword>
<reference evidence="21 22" key="1">
    <citation type="journal article" date="2018" name="Mol. Plant">
        <title>The genome of Artemisia annua provides insight into the evolution of Asteraceae family and artemisinin biosynthesis.</title>
        <authorList>
            <person name="Shen Q."/>
            <person name="Zhang L."/>
            <person name="Liao Z."/>
            <person name="Wang S."/>
            <person name="Yan T."/>
            <person name="Shi P."/>
            <person name="Liu M."/>
            <person name="Fu X."/>
            <person name="Pan Q."/>
            <person name="Wang Y."/>
            <person name="Lv Z."/>
            <person name="Lu X."/>
            <person name="Zhang F."/>
            <person name="Jiang W."/>
            <person name="Ma Y."/>
            <person name="Chen M."/>
            <person name="Hao X."/>
            <person name="Li L."/>
            <person name="Tang Y."/>
            <person name="Lv G."/>
            <person name="Zhou Y."/>
            <person name="Sun X."/>
            <person name="Brodelius P.E."/>
            <person name="Rose J.K.C."/>
            <person name="Tang K."/>
        </authorList>
    </citation>
    <scope>NUCLEOTIDE SEQUENCE [LARGE SCALE GENOMIC DNA]</scope>
    <source>
        <strain evidence="22">cv. Huhao1</strain>
        <tissue evidence="21">Leaf</tissue>
    </source>
</reference>
<evidence type="ECO:0000256" key="9">
    <source>
        <dbReference type="ARBA" id="ARBA00022737"/>
    </source>
</evidence>
<keyword evidence="16" id="KW-0325">Glycoprotein</keyword>
<comment type="subcellular location">
    <subcellularLocation>
        <location evidence="1">Membrane</location>
        <topology evidence="1">Single-pass type I membrane protein</topology>
    </subcellularLocation>
</comment>
<evidence type="ECO:0000313" key="22">
    <source>
        <dbReference type="Proteomes" id="UP000245207"/>
    </source>
</evidence>
<keyword evidence="13 19" id="KW-1133">Transmembrane helix</keyword>
<protein>
    <recommendedName>
        <fullName evidence="2">non-specific serine/threonine protein kinase</fullName>
        <ecNumber evidence="2">2.7.11.1</ecNumber>
    </recommendedName>
</protein>
<keyword evidence="11" id="KW-0418">Kinase</keyword>
<evidence type="ECO:0000256" key="3">
    <source>
        <dbReference type="ARBA" id="ARBA00022527"/>
    </source>
</evidence>
<dbReference type="CDD" id="cd14066">
    <property type="entry name" value="STKc_IRAK"/>
    <property type="match status" value="1"/>
</dbReference>
<evidence type="ECO:0000256" key="1">
    <source>
        <dbReference type="ARBA" id="ARBA00004479"/>
    </source>
</evidence>
<comment type="catalytic activity">
    <reaction evidence="18">
        <text>L-seryl-[protein] + ATP = O-phospho-L-seryl-[protein] + ADP + H(+)</text>
        <dbReference type="Rhea" id="RHEA:17989"/>
        <dbReference type="Rhea" id="RHEA-COMP:9863"/>
        <dbReference type="Rhea" id="RHEA-COMP:11604"/>
        <dbReference type="ChEBI" id="CHEBI:15378"/>
        <dbReference type="ChEBI" id="CHEBI:29999"/>
        <dbReference type="ChEBI" id="CHEBI:30616"/>
        <dbReference type="ChEBI" id="CHEBI:83421"/>
        <dbReference type="ChEBI" id="CHEBI:456216"/>
        <dbReference type="EC" id="2.7.11.1"/>
    </reaction>
</comment>
<keyword evidence="6" id="KW-0808">Transferase</keyword>
<keyword evidence="4" id="KW-0597">Phosphoprotein</keyword>
<dbReference type="FunFam" id="1.10.510.10:FF:000044">
    <property type="entry name" value="Putative LRR receptor-like serine/threonine-protein kinase"/>
    <property type="match status" value="1"/>
</dbReference>
<dbReference type="OrthoDB" id="663146at2759"/>
<evidence type="ECO:0000256" key="10">
    <source>
        <dbReference type="ARBA" id="ARBA00022741"/>
    </source>
</evidence>
<accession>A0A2U1LFY1</accession>
<dbReference type="PROSITE" id="PS00108">
    <property type="entry name" value="PROTEIN_KINASE_ST"/>
    <property type="match status" value="1"/>
</dbReference>
<dbReference type="Pfam" id="PF11721">
    <property type="entry name" value="Malectin"/>
    <property type="match status" value="1"/>
</dbReference>